<keyword evidence="2" id="KW-1185">Reference proteome</keyword>
<evidence type="ECO:0000313" key="2">
    <source>
        <dbReference type="Proteomes" id="UP001218170"/>
    </source>
</evidence>
<gene>
    <name evidence="1" type="ORF">PUW80_12005</name>
</gene>
<evidence type="ECO:0000313" key="1">
    <source>
        <dbReference type="EMBL" id="MDD7963069.1"/>
    </source>
</evidence>
<name>A0ABT5SJT4_9MICO</name>
<dbReference type="Proteomes" id="UP001218170">
    <property type="component" value="Unassembled WGS sequence"/>
</dbReference>
<organism evidence="1 2">
    <name type="scientific">Microbacterium thalli</name>
    <dbReference type="NCBI Taxonomy" id="3027921"/>
    <lineage>
        <taxon>Bacteria</taxon>
        <taxon>Bacillati</taxon>
        <taxon>Actinomycetota</taxon>
        <taxon>Actinomycetes</taxon>
        <taxon>Micrococcales</taxon>
        <taxon>Microbacteriaceae</taxon>
        <taxon>Microbacterium</taxon>
    </lineage>
</organism>
<protein>
    <submittedName>
        <fullName evidence="1">Uncharacterized protein</fullName>
    </submittedName>
</protein>
<proteinExistence type="predicted"/>
<sequence length="193" mass="21278">MRATSRSSIPRTPMNNRHIIITGDASDDFRATAASLRRNGVTVTIGSHTDSSDDIPVTSFLIVARFAPGMEWGTWWERDAHNRDAFETVLPHLAPSSNGILLGLSATTVRSERAEIRAGMGSLLHRFQARAAERGIDFSMNGIELPVGYDQDLLGRRLSEHAARRSVLANEAIVRFEDLTDQTIAQAMTTDFI</sequence>
<reference evidence="1 2" key="1">
    <citation type="submission" date="2023-02" db="EMBL/GenBank/DDBJ databases">
        <title>Study of novel species of the Microbacterium genus.</title>
        <authorList>
            <person name="Arroyo-Herrera I."/>
            <person name="Roman-Ponce B."/>
            <person name="Vasquez-Murrieta M.S."/>
        </authorList>
    </citation>
    <scope>NUCLEOTIDE SEQUENCE [LARGE SCALE GENOMIC DNA]</scope>
    <source>
        <strain evidence="1 2">NE1TT3</strain>
    </source>
</reference>
<accession>A0ABT5SJT4</accession>
<dbReference type="EMBL" id="JAQZCI010000003">
    <property type="protein sequence ID" value="MDD7963069.1"/>
    <property type="molecule type" value="Genomic_DNA"/>
</dbReference>
<comment type="caution">
    <text evidence="1">The sequence shown here is derived from an EMBL/GenBank/DDBJ whole genome shotgun (WGS) entry which is preliminary data.</text>
</comment>